<evidence type="ECO:0000256" key="8">
    <source>
        <dbReference type="SAM" id="Phobius"/>
    </source>
</evidence>
<dbReference type="Proteomes" id="UP000323144">
    <property type="component" value="Chromosome"/>
</dbReference>
<dbReference type="GO" id="GO:0016887">
    <property type="term" value="F:ATP hydrolysis activity"/>
    <property type="evidence" value="ECO:0007669"/>
    <property type="project" value="InterPro"/>
</dbReference>
<dbReference type="GO" id="GO:0005524">
    <property type="term" value="F:ATP binding"/>
    <property type="evidence" value="ECO:0007669"/>
    <property type="project" value="UniProtKB-KW"/>
</dbReference>
<dbReference type="FunFam" id="3.40.50.300:FF:000218">
    <property type="entry name" value="Multidrug ABC transporter ATP-binding protein"/>
    <property type="match status" value="1"/>
</dbReference>
<keyword evidence="4" id="KW-0547">Nucleotide-binding</keyword>
<comment type="subcellular location">
    <subcellularLocation>
        <location evidence="1">Cell membrane</location>
        <topology evidence="1">Multi-pass membrane protein</topology>
    </subcellularLocation>
</comment>
<dbReference type="Pfam" id="PF00005">
    <property type="entry name" value="ABC_tran"/>
    <property type="match status" value="1"/>
</dbReference>
<dbReference type="InterPro" id="IPR003439">
    <property type="entry name" value="ABC_transporter-like_ATP-bd"/>
</dbReference>
<feature type="transmembrane region" description="Helical" evidence="8">
    <location>
        <begin position="164"/>
        <end position="182"/>
    </location>
</feature>
<protein>
    <submittedName>
        <fullName evidence="11">ATP-binding cassette, subfamily B, bacterial</fullName>
    </submittedName>
</protein>
<feature type="transmembrane region" description="Helical" evidence="8">
    <location>
        <begin position="299"/>
        <end position="322"/>
    </location>
</feature>
<gene>
    <name evidence="11" type="ORF">SCHIN_v1c02220</name>
</gene>
<evidence type="ECO:0000256" key="4">
    <source>
        <dbReference type="ARBA" id="ARBA00022741"/>
    </source>
</evidence>
<evidence type="ECO:0000256" key="2">
    <source>
        <dbReference type="ARBA" id="ARBA00005417"/>
    </source>
</evidence>
<feature type="transmembrane region" description="Helical" evidence="8">
    <location>
        <begin position="188"/>
        <end position="206"/>
    </location>
</feature>
<evidence type="ECO:0000313" key="12">
    <source>
        <dbReference type="Proteomes" id="UP000323144"/>
    </source>
</evidence>
<organism evidence="11 12">
    <name type="scientific">Spiroplasma chinense</name>
    <dbReference type="NCBI Taxonomy" id="216932"/>
    <lineage>
        <taxon>Bacteria</taxon>
        <taxon>Bacillati</taxon>
        <taxon>Mycoplasmatota</taxon>
        <taxon>Mollicutes</taxon>
        <taxon>Entomoplasmatales</taxon>
        <taxon>Spiroplasmataceae</taxon>
        <taxon>Spiroplasma</taxon>
    </lineage>
</organism>
<evidence type="ECO:0000313" key="11">
    <source>
        <dbReference type="EMBL" id="QEH61419.1"/>
    </source>
</evidence>
<dbReference type="GO" id="GO:0005886">
    <property type="term" value="C:plasma membrane"/>
    <property type="evidence" value="ECO:0007669"/>
    <property type="project" value="UniProtKB-SubCell"/>
</dbReference>
<dbReference type="PROSITE" id="PS50893">
    <property type="entry name" value="ABC_TRANSPORTER_2"/>
    <property type="match status" value="1"/>
</dbReference>
<feature type="transmembrane region" description="Helical" evidence="8">
    <location>
        <begin position="41"/>
        <end position="61"/>
    </location>
</feature>
<name>A0A5B9Y415_9MOLU</name>
<keyword evidence="5 11" id="KW-0067">ATP-binding</keyword>
<dbReference type="KEGG" id="schi:SCHIN_v1c02220"/>
<evidence type="ECO:0000256" key="5">
    <source>
        <dbReference type="ARBA" id="ARBA00022840"/>
    </source>
</evidence>
<dbReference type="RefSeq" id="WP_166507814.1">
    <property type="nucleotide sequence ID" value="NZ_CP043026.1"/>
</dbReference>
<comment type="similarity">
    <text evidence="2">Belongs to the ABC transporter superfamily.</text>
</comment>
<dbReference type="Pfam" id="PF00664">
    <property type="entry name" value="ABC_membrane"/>
    <property type="match status" value="1"/>
</dbReference>
<dbReference type="PANTHER" id="PTHR43394">
    <property type="entry name" value="ATP-DEPENDENT PERMEASE MDL1, MITOCHONDRIAL"/>
    <property type="match status" value="1"/>
</dbReference>
<dbReference type="SMART" id="SM00382">
    <property type="entry name" value="AAA"/>
    <property type="match status" value="1"/>
</dbReference>
<keyword evidence="3 8" id="KW-0812">Transmembrane</keyword>
<evidence type="ECO:0000256" key="1">
    <source>
        <dbReference type="ARBA" id="ARBA00004651"/>
    </source>
</evidence>
<evidence type="ECO:0000256" key="7">
    <source>
        <dbReference type="ARBA" id="ARBA00023136"/>
    </source>
</evidence>
<dbReference type="InterPro" id="IPR039421">
    <property type="entry name" value="Type_1_exporter"/>
</dbReference>
<dbReference type="InterPro" id="IPR027417">
    <property type="entry name" value="P-loop_NTPase"/>
</dbReference>
<feature type="transmembrane region" description="Helical" evidence="8">
    <location>
        <begin position="267"/>
        <end position="293"/>
    </location>
</feature>
<evidence type="ECO:0000259" key="10">
    <source>
        <dbReference type="PROSITE" id="PS50929"/>
    </source>
</evidence>
<dbReference type="PROSITE" id="PS00211">
    <property type="entry name" value="ABC_TRANSPORTER_1"/>
    <property type="match status" value="1"/>
</dbReference>
<evidence type="ECO:0000256" key="6">
    <source>
        <dbReference type="ARBA" id="ARBA00022989"/>
    </source>
</evidence>
<dbReference type="PANTHER" id="PTHR43394:SF1">
    <property type="entry name" value="ATP-BINDING CASSETTE SUB-FAMILY B MEMBER 10, MITOCHONDRIAL"/>
    <property type="match status" value="1"/>
</dbReference>
<proteinExistence type="inferred from homology"/>
<accession>A0A5B9Y415</accession>
<evidence type="ECO:0000256" key="3">
    <source>
        <dbReference type="ARBA" id="ARBA00022692"/>
    </source>
</evidence>
<feature type="transmembrane region" description="Helical" evidence="8">
    <location>
        <begin position="86"/>
        <end position="104"/>
    </location>
</feature>
<dbReference type="SUPFAM" id="SSF52540">
    <property type="entry name" value="P-loop containing nucleoside triphosphate hydrolases"/>
    <property type="match status" value="1"/>
</dbReference>
<keyword evidence="12" id="KW-1185">Reference proteome</keyword>
<dbReference type="InterPro" id="IPR017871">
    <property type="entry name" value="ABC_transporter-like_CS"/>
</dbReference>
<dbReference type="Gene3D" id="1.20.1560.10">
    <property type="entry name" value="ABC transporter type 1, transmembrane domain"/>
    <property type="match status" value="1"/>
</dbReference>
<dbReference type="Gene3D" id="3.40.50.300">
    <property type="entry name" value="P-loop containing nucleotide triphosphate hydrolases"/>
    <property type="match status" value="1"/>
</dbReference>
<dbReference type="InterPro" id="IPR011527">
    <property type="entry name" value="ABC1_TM_dom"/>
</dbReference>
<dbReference type="SUPFAM" id="SSF90123">
    <property type="entry name" value="ABC transporter transmembrane region"/>
    <property type="match status" value="1"/>
</dbReference>
<dbReference type="GO" id="GO:0015421">
    <property type="term" value="F:ABC-type oligopeptide transporter activity"/>
    <property type="evidence" value="ECO:0007669"/>
    <property type="project" value="TreeGrafter"/>
</dbReference>
<dbReference type="InterPro" id="IPR036640">
    <property type="entry name" value="ABC1_TM_sf"/>
</dbReference>
<feature type="domain" description="ABC transporter" evidence="9">
    <location>
        <begin position="367"/>
        <end position="605"/>
    </location>
</feature>
<keyword evidence="7 8" id="KW-0472">Membrane</keyword>
<dbReference type="EMBL" id="CP043026">
    <property type="protein sequence ID" value="QEH61419.1"/>
    <property type="molecule type" value="Genomic_DNA"/>
</dbReference>
<keyword evidence="6 8" id="KW-1133">Transmembrane helix</keyword>
<sequence>MADFKQLAEAKVLEKLNSEKNGRGYRKMLGAYFKNHRLKMFTILFLAMITSALAVSAPLVMREIMSNLQGQSTSKFIIWNFGWKEWIYVQLGMYVVLGTSVYFLNLNVGMLGKNIEQYLRNEALKGLIMQDISYYSDKKIGEILTKIGADTWIVGEQTQNIPTLILMAFFNFVGSSVVLMTIDWKLGLIAVGLVGIGVGAILIFFGRIKRWIIKLRTTITYVNGDVTDRIATIRLIKASGTEVYEKQRFRDLHVEFMQVVKSFFTRLSAVLTCGFLAVMSLQLIILSSAYGLYHNNDAQLYVIATSFLSGLGTLTSPIYQVLRILFGYMMSDECTKRVFQIIDAPSRVDGNYFNDSAKEIKKLDKGIIFKDVVFNYPEDPSKNVLPKFNFTFEKGKSYAFVGETGSGKSTISKLLLRFYDPTEGEVLINEEDNLKDIKLKSYLDLVGYVEQEPQIIFGNVKDNIRYTTPWKTDEEVIEAAKKVNLHELIMSWPLGYDTILGERGFMLSGGQKQRLVIARMFLKNPQLLILDEATSALDNIVEKEVQAELEKLMEGRTSVVIAHRLSTIKNCDQINVLAPGQGVVQTGSFEELKDKPGHFKRLYDAGKMREKEVVA</sequence>
<evidence type="ECO:0000259" key="9">
    <source>
        <dbReference type="PROSITE" id="PS50893"/>
    </source>
</evidence>
<reference evidence="11 12" key="1">
    <citation type="submission" date="2019-08" db="EMBL/GenBank/DDBJ databases">
        <title>Complete genome sequence of Spiroplasma chinense CCH (DSM 19755).</title>
        <authorList>
            <person name="Shen H.-Y."/>
            <person name="Lin Y.-C."/>
            <person name="Chou L."/>
            <person name="Kuo C.-H."/>
        </authorList>
    </citation>
    <scope>NUCLEOTIDE SEQUENCE [LARGE SCALE GENOMIC DNA]</scope>
    <source>
        <strain evidence="11 12">CCH</strain>
    </source>
</reference>
<dbReference type="InterPro" id="IPR003593">
    <property type="entry name" value="AAA+_ATPase"/>
</dbReference>
<dbReference type="AlphaFoldDB" id="A0A5B9Y415"/>
<feature type="domain" description="ABC transmembrane type-1" evidence="10">
    <location>
        <begin position="41"/>
        <end position="330"/>
    </location>
</feature>
<dbReference type="PROSITE" id="PS50929">
    <property type="entry name" value="ABC_TM1F"/>
    <property type="match status" value="1"/>
</dbReference>